<evidence type="ECO:0000313" key="2">
    <source>
        <dbReference type="Proteomes" id="UP000516057"/>
    </source>
</evidence>
<gene>
    <name evidence="1" type="ORF">H9L24_21170</name>
</gene>
<proteinExistence type="predicted"/>
<keyword evidence="2" id="KW-1185">Reference proteome</keyword>
<name>A0A7H0HFI1_9BURK</name>
<dbReference type="EMBL" id="CP060790">
    <property type="protein sequence ID" value="QNP59297.1"/>
    <property type="molecule type" value="Genomic_DNA"/>
</dbReference>
<evidence type="ECO:0000313" key="1">
    <source>
        <dbReference type="EMBL" id="QNP59297.1"/>
    </source>
</evidence>
<reference evidence="1 2" key="1">
    <citation type="submission" date="2020-08" db="EMBL/GenBank/DDBJ databases">
        <title>Genome sequence of Acidovorax monticola KACC 19171T.</title>
        <authorList>
            <person name="Hyun D.-W."/>
            <person name="Bae J.-W."/>
        </authorList>
    </citation>
    <scope>NUCLEOTIDE SEQUENCE [LARGE SCALE GENOMIC DNA]</scope>
    <source>
        <strain evidence="1 2">KACC 19171</strain>
    </source>
</reference>
<dbReference type="Proteomes" id="UP000516057">
    <property type="component" value="Chromosome"/>
</dbReference>
<dbReference type="AlphaFoldDB" id="A0A7H0HFI1"/>
<organism evidence="1 2">
    <name type="scientific">Paenacidovorax monticola</name>
    <dbReference type="NCBI Taxonomy" id="1926868"/>
    <lineage>
        <taxon>Bacteria</taxon>
        <taxon>Pseudomonadati</taxon>
        <taxon>Pseudomonadota</taxon>
        <taxon>Betaproteobacteria</taxon>
        <taxon>Burkholderiales</taxon>
        <taxon>Comamonadaceae</taxon>
        <taxon>Paenacidovorax</taxon>
    </lineage>
</organism>
<dbReference type="RefSeq" id="WP_187736281.1">
    <property type="nucleotide sequence ID" value="NZ_CP060790.1"/>
</dbReference>
<sequence length="381" mass="42419">MTKTSQTIAAVLKKAGIAFRPLPKDWDGSHLGQIFHHMVPERTCEFDPKCIAEAGDYVGVLQEFAQATQGEFAPESPRAEGSVGGKMVLEFLHAGQAIRFQFTQEGRWVADDFYEQLRKFCKKHLSGSYLSVGSDWATEVYLPHKVIAQIQKKTRTFDSVEALVQFVVKGASESDLISAGESLPWQLKAGYTRDGESLLTALLKSEADMNRCMIAYELLGAPALPSRYGESPLELAQRLRGVDLRGEYGGEPKATLGYAEIREKWSQRLWHSYLPEYMRIVDALEADLASMRFSEAGNLYGISMCHAPLLDCGSEVAQVHYYEYNGAYTLNLLTQGPGGGALHLQLPLDQVDTVIDLLRRYCRRTLWTTPGQDGAWLVAPE</sequence>
<protein>
    <submittedName>
        <fullName evidence="1">Uncharacterized protein</fullName>
    </submittedName>
</protein>
<accession>A0A7H0HFI1</accession>
<dbReference type="KEGG" id="amon:H9L24_21170"/>